<organism evidence="2 3">
    <name type="scientific">Mycobacterium phage Taquito</name>
    <dbReference type="NCBI Taxonomy" id="1897500"/>
    <lineage>
        <taxon>Viruses</taxon>
        <taxon>Duplodnaviria</taxon>
        <taxon>Heunggongvirae</taxon>
        <taxon>Uroviricota</taxon>
        <taxon>Caudoviricetes</taxon>
        <taxon>Weiservirinae</taxon>
        <taxon>Fionnbharthvirus</taxon>
        <taxon>Fionnbharthvirus taquito</taxon>
    </lineage>
</organism>
<evidence type="ECO:0000313" key="3">
    <source>
        <dbReference type="Proteomes" id="UP000224956"/>
    </source>
</evidence>
<dbReference type="GO" id="GO:0006508">
    <property type="term" value="P:proteolysis"/>
    <property type="evidence" value="ECO:0007669"/>
    <property type="project" value="UniProtKB-KW"/>
</dbReference>
<keyword evidence="2" id="KW-0645">Protease</keyword>
<evidence type="ECO:0000313" key="2">
    <source>
        <dbReference type="EMBL" id="AOT23200.1"/>
    </source>
</evidence>
<keyword evidence="3" id="KW-1185">Reference proteome</keyword>
<dbReference type="Pfam" id="PF10263">
    <property type="entry name" value="SprT-like"/>
    <property type="match status" value="1"/>
</dbReference>
<feature type="domain" description="SprT-like" evidence="1">
    <location>
        <begin position="2"/>
        <end position="146"/>
    </location>
</feature>
<evidence type="ECO:0000259" key="1">
    <source>
        <dbReference type="SMART" id="SM00731"/>
    </source>
</evidence>
<gene>
    <name evidence="2" type="ORF">SEA_TAQUITO_80</name>
</gene>
<reference evidence="2 3" key="1">
    <citation type="submission" date="2016-07" db="EMBL/GenBank/DDBJ databases">
        <authorList>
            <person name="Henderson J.H."/>
            <person name="Agbayani G."/>
            <person name="Akanbi A."/>
            <person name="Allen L."/>
            <person name="Anton T."/>
            <person name="Bauer V."/>
            <person name="Benoit R."/>
            <person name="Bhakta Y."/>
            <person name="Binongcal M.A."/>
            <person name="Bobovsky T."/>
            <person name="Bual H."/>
            <person name="Calley B."/>
            <person name="Clark M."/>
            <person name="Conahan B."/>
            <person name="Cone E."/>
            <person name="Dardis C."/>
            <person name="Fangman M."/>
            <person name="Flatgard B."/>
            <person name="Focht K."/>
            <person name="Geraci K."/>
            <person name="Goodwin B."/>
            <person name="Hanson H."/>
            <person name="Hunt G."/>
            <person name="Hutton S."/>
            <person name="Illback M."/>
            <person name="Jamsa A."/>
            <person name="Konzek B."/>
            <person name="Kraus A."/>
            <person name="Kuenzi M."/>
            <person name="Laird K."/>
            <person name="Lieb M."/>
            <person name="MacKenzie A."/>
            <person name="Maurer K."/>
            <person name="Miera M."/>
            <person name="Mishler B."/>
            <person name="Naughton C."/>
            <person name="Nease R."/>
            <person name="Nelson B."/>
            <person name="Nigg N."/>
            <person name="O'Sullivan K."/>
            <person name="Orion I."/>
            <person name="Peterson C."/>
            <person name="Peterson S."/>
            <person name="Roletto M."/>
            <person name="Rush L."/>
            <person name="Schlatter T."/>
            <person name="Seidl R."/>
            <person name="Sevy E."/>
            <person name="Sonderby V."/>
            <person name="Souers H."/>
            <person name="Syvertson H."/>
            <person name="Taggard K."/>
            <person name="Takasugi J."/>
            <person name="Tietge S."/>
            <person name="Vasquez C."/>
            <person name="Velasco R."/>
            <person name="Virk M."/>
            <person name="Vologdin S."/>
            <person name="Wing S."/>
            <person name="Winslow J."/>
            <person name="Young E."/>
            <person name="Cunanan N."/>
            <person name="Dasiuk E."/>
            <person name="Fudge K."/>
            <person name="Murphy A."/>
            <person name="Poxleitner M.K."/>
            <person name="Ettinger A.-S.H."/>
            <person name="Anders K.R."/>
            <person name="Schaff J.E."/>
            <person name="Dashiell C.L."/>
            <person name="Macialek J.A."/>
            <person name="Braun M.A."/>
            <person name="Delesalle V.A."/>
            <person name="Hughes L.E."/>
            <person name="Ware V.C."/>
            <person name="Bradley K.W."/>
            <person name="Barker L.P."/>
            <person name="Asai D.J."/>
            <person name="Bowman C.A."/>
            <person name="Russell D.A."/>
            <person name="Pope W.H."/>
            <person name="Jacobs-Sera D."/>
            <person name="Hendrix R.W."/>
            <person name="Hatfull G.F."/>
        </authorList>
    </citation>
    <scope>NUCLEOTIDE SEQUENCE [LARGE SCALE GENOMIC DNA]</scope>
</reference>
<protein>
    <submittedName>
        <fullName evidence="2">SprT-like protease</fullName>
    </submittedName>
</protein>
<dbReference type="Proteomes" id="UP000224956">
    <property type="component" value="Segment"/>
</dbReference>
<dbReference type="GO" id="GO:0006950">
    <property type="term" value="P:response to stress"/>
    <property type="evidence" value="ECO:0007669"/>
    <property type="project" value="UniProtKB-ARBA"/>
</dbReference>
<dbReference type="InterPro" id="IPR006640">
    <property type="entry name" value="SprT-like_domain"/>
</dbReference>
<dbReference type="SMART" id="SM00731">
    <property type="entry name" value="SprT"/>
    <property type="match status" value="1"/>
</dbReference>
<dbReference type="EMBL" id="KX621007">
    <property type="protein sequence ID" value="AOT23200.1"/>
    <property type="molecule type" value="Genomic_DNA"/>
</dbReference>
<accession>A0A1D8EQ87</accession>
<keyword evidence="2" id="KW-0378">Hydrolase</keyword>
<dbReference type="Gene3D" id="3.30.2010.10">
    <property type="entry name" value="Metalloproteases ('zincins'), catalytic domain"/>
    <property type="match status" value="1"/>
</dbReference>
<dbReference type="GO" id="GO:0008233">
    <property type="term" value="F:peptidase activity"/>
    <property type="evidence" value="ECO:0007669"/>
    <property type="project" value="UniProtKB-KW"/>
</dbReference>
<sequence length="194" mass="21894">MPYMTDTNMTQAEARRIATELIRKHGLTGWTVTFDNARRRAGQCRYTTRTISLSKPLMVQRTYAETMNTITHELAHALVGPDHGHDAVWARKHRELGGDGKRCFEHFDHTAPWVGTCGHGKQFARYRQPKNLRGWRCRCTKAGSPITWARNAARPAARPAPTPKPVARPAAVAAQRSTIDWSRPMPRGQQLGLF</sequence>
<proteinExistence type="predicted"/>
<name>A0A1D8EQ87_9CAUD</name>